<evidence type="ECO:0000313" key="2">
    <source>
        <dbReference type="EMBL" id="RPA79439.1"/>
    </source>
</evidence>
<evidence type="ECO:0000256" key="1">
    <source>
        <dbReference type="SAM" id="MobiDB-lite"/>
    </source>
</evidence>
<evidence type="ECO:0008006" key="4">
    <source>
        <dbReference type="Google" id="ProtNLM"/>
    </source>
</evidence>
<feature type="compositionally biased region" description="Polar residues" evidence="1">
    <location>
        <begin position="1"/>
        <end position="18"/>
    </location>
</feature>
<protein>
    <recommendedName>
        <fullName evidence="4">F-box domain-containing protein</fullName>
    </recommendedName>
</protein>
<feature type="compositionally biased region" description="Low complexity" evidence="1">
    <location>
        <begin position="44"/>
        <end position="53"/>
    </location>
</feature>
<gene>
    <name evidence="2" type="ORF">BJ508DRAFT_328338</name>
</gene>
<accession>A0A3N4I0E5</accession>
<name>A0A3N4I0E5_ASCIM</name>
<reference evidence="2 3" key="1">
    <citation type="journal article" date="2018" name="Nat. Ecol. Evol.">
        <title>Pezizomycetes genomes reveal the molecular basis of ectomycorrhizal truffle lifestyle.</title>
        <authorList>
            <person name="Murat C."/>
            <person name="Payen T."/>
            <person name="Noel B."/>
            <person name="Kuo A."/>
            <person name="Morin E."/>
            <person name="Chen J."/>
            <person name="Kohler A."/>
            <person name="Krizsan K."/>
            <person name="Balestrini R."/>
            <person name="Da Silva C."/>
            <person name="Montanini B."/>
            <person name="Hainaut M."/>
            <person name="Levati E."/>
            <person name="Barry K.W."/>
            <person name="Belfiori B."/>
            <person name="Cichocki N."/>
            <person name="Clum A."/>
            <person name="Dockter R.B."/>
            <person name="Fauchery L."/>
            <person name="Guy J."/>
            <person name="Iotti M."/>
            <person name="Le Tacon F."/>
            <person name="Lindquist E.A."/>
            <person name="Lipzen A."/>
            <person name="Malagnac F."/>
            <person name="Mello A."/>
            <person name="Molinier V."/>
            <person name="Miyauchi S."/>
            <person name="Poulain J."/>
            <person name="Riccioni C."/>
            <person name="Rubini A."/>
            <person name="Sitrit Y."/>
            <person name="Splivallo R."/>
            <person name="Traeger S."/>
            <person name="Wang M."/>
            <person name="Zifcakova L."/>
            <person name="Wipf D."/>
            <person name="Zambonelli A."/>
            <person name="Paolocci F."/>
            <person name="Nowrousian M."/>
            <person name="Ottonello S."/>
            <person name="Baldrian P."/>
            <person name="Spatafora J.W."/>
            <person name="Henrissat B."/>
            <person name="Nagy L.G."/>
            <person name="Aury J.M."/>
            <person name="Wincker P."/>
            <person name="Grigoriev I.V."/>
            <person name="Bonfante P."/>
            <person name="Martin F.M."/>
        </authorList>
    </citation>
    <scope>NUCLEOTIDE SEQUENCE [LARGE SCALE GENOMIC DNA]</scope>
    <source>
        <strain evidence="2 3">RN42</strain>
    </source>
</reference>
<dbReference type="Proteomes" id="UP000275078">
    <property type="component" value="Unassembled WGS sequence"/>
</dbReference>
<proteinExistence type="predicted"/>
<evidence type="ECO:0000313" key="3">
    <source>
        <dbReference type="Proteomes" id="UP000275078"/>
    </source>
</evidence>
<dbReference type="EMBL" id="ML119699">
    <property type="protein sequence ID" value="RPA79439.1"/>
    <property type="molecule type" value="Genomic_DNA"/>
</dbReference>
<sequence length="186" mass="21503">MQNRTNTPHYRSYLNPTSPIHEPKSNLQSIIMGEYKPKSRPEPRSSFSPAFSPRSPPVSTPSRYIHSPLSSTWSSPPPTTPNPSTTGIFPILRLPLELRLMIYPHCTGLTLLRLSTMCYVIHEEIYSGIIKIHKGRNRSLPYVGMSKRGNWEFCRERRCWMVLLGILPGRATWWRVQRLGWYYGGF</sequence>
<feature type="region of interest" description="Disordered" evidence="1">
    <location>
        <begin position="1"/>
        <end position="63"/>
    </location>
</feature>
<organism evidence="2 3">
    <name type="scientific">Ascobolus immersus RN42</name>
    <dbReference type="NCBI Taxonomy" id="1160509"/>
    <lineage>
        <taxon>Eukaryota</taxon>
        <taxon>Fungi</taxon>
        <taxon>Dikarya</taxon>
        <taxon>Ascomycota</taxon>
        <taxon>Pezizomycotina</taxon>
        <taxon>Pezizomycetes</taxon>
        <taxon>Pezizales</taxon>
        <taxon>Ascobolaceae</taxon>
        <taxon>Ascobolus</taxon>
    </lineage>
</organism>
<keyword evidence="3" id="KW-1185">Reference proteome</keyword>
<dbReference type="AlphaFoldDB" id="A0A3N4I0E5"/>